<sequence length="452" mass="50619">MALKLSNLVRKVTDPLEAQLLGNHYFSLQQYLSYRNKWAALQKSFSYRLAAPAVETQPEIIFFLYSKACERMLMPLLLNLLQRSEVRQQVRLSVVLLENIHRLRLSAANSAALAAANCPVQSDYFSLVRACSQPQNKLVVMCLDHRSKQAYHRCGVETADKLRQCGVKTLSIQHGGTRRDSVVDLSTAASDTVLVWGQRVHRQLINQYDVDPQRLRLVGNPLHDRLAQLNPAQAKAKLLACYPKLRSQLADKSVILLATTLQAEYADQPDEQRLYREYVSHLYRSVDFSKYLLIVKMHPLDSLTPNLYQMLIPDDAAASIVVVEPSLTELDVYSLLSIADLLITRASTVAEEALIMQRRVIAFDLKPNGPAKGYQHLEEYGSYTTVYQHPTDQLKKAIAAALDNPQPQSQPLDTVADLTYRLDGQSTTRAADALLAEVGWLSPPLAAVQVAT</sequence>
<name>A0ABW6IHJ4_9CYAN</name>
<evidence type="ECO:0000259" key="2">
    <source>
        <dbReference type="Pfam" id="PF02350"/>
    </source>
</evidence>
<reference evidence="3 4" key="1">
    <citation type="submission" date="2024-10" db="EMBL/GenBank/DDBJ databases">
        <authorList>
            <person name="Ratan Roy A."/>
            <person name="Morales Sandoval P.H."/>
            <person name="De Los Santos Villalobos S."/>
            <person name="Chakraborty S."/>
            <person name="Mukherjee J."/>
        </authorList>
    </citation>
    <scope>NUCLEOTIDE SEQUENCE [LARGE SCALE GENOMIC DNA]</scope>
    <source>
        <strain evidence="3 4">S1</strain>
    </source>
</reference>
<dbReference type="Pfam" id="PF02350">
    <property type="entry name" value="Epimerase_2"/>
    <property type="match status" value="1"/>
</dbReference>
<dbReference type="SUPFAM" id="SSF53756">
    <property type="entry name" value="UDP-Glycosyltransferase/glycogen phosphorylase"/>
    <property type="match status" value="1"/>
</dbReference>
<dbReference type="InterPro" id="IPR003331">
    <property type="entry name" value="UDP_GlcNAc_Epimerase_2_dom"/>
</dbReference>
<dbReference type="Gene3D" id="3.40.50.12580">
    <property type="match status" value="1"/>
</dbReference>
<organism evidence="3 4">
    <name type="scientific">Almyronema epifaneia S1</name>
    <dbReference type="NCBI Taxonomy" id="2991925"/>
    <lineage>
        <taxon>Bacteria</taxon>
        <taxon>Bacillati</taxon>
        <taxon>Cyanobacteriota</taxon>
        <taxon>Cyanophyceae</taxon>
        <taxon>Nodosilineales</taxon>
        <taxon>Nodosilineaceae</taxon>
        <taxon>Almyronema</taxon>
        <taxon>Almyronema epifaneia</taxon>
    </lineage>
</organism>
<comment type="similarity">
    <text evidence="1">Belongs to the UDP-N-acetylglucosamine 2-epimerase family.</text>
</comment>
<feature type="domain" description="UDP-N-acetylglucosamine 2-epimerase" evidence="2">
    <location>
        <begin position="190"/>
        <end position="374"/>
    </location>
</feature>
<dbReference type="EMBL" id="JBHZOL010000077">
    <property type="protein sequence ID" value="MFE4107085.1"/>
    <property type="molecule type" value="Genomic_DNA"/>
</dbReference>
<protein>
    <submittedName>
        <fullName evidence="3">UDP-N-acetylglucosamine 2-epimerase</fullName>
    </submittedName>
</protein>
<dbReference type="InterPro" id="IPR043148">
    <property type="entry name" value="TagF_C"/>
</dbReference>
<accession>A0ABW6IHJ4</accession>
<keyword evidence="1" id="KW-0413">Isomerase</keyword>
<proteinExistence type="inferred from homology"/>
<evidence type="ECO:0000313" key="4">
    <source>
        <dbReference type="Proteomes" id="UP001600165"/>
    </source>
</evidence>
<comment type="caution">
    <text evidence="3">The sequence shown here is derived from an EMBL/GenBank/DDBJ whole genome shotgun (WGS) entry which is preliminary data.</text>
</comment>
<keyword evidence="4" id="KW-1185">Reference proteome</keyword>
<dbReference type="RefSeq" id="WP_377965465.1">
    <property type="nucleotide sequence ID" value="NZ_JBHZOL010000077.1"/>
</dbReference>
<evidence type="ECO:0000256" key="1">
    <source>
        <dbReference type="RuleBase" id="RU003513"/>
    </source>
</evidence>
<gene>
    <name evidence="3" type="ORF">ACFVKH_12390</name>
</gene>
<dbReference type="Proteomes" id="UP001600165">
    <property type="component" value="Unassembled WGS sequence"/>
</dbReference>
<evidence type="ECO:0000313" key="3">
    <source>
        <dbReference type="EMBL" id="MFE4107085.1"/>
    </source>
</evidence>